<feature type="region of interest" description="Disordered" evidence="1">
    <location>
        <begin position="1112"/>
        <end position="1133"/>
    </location>
</feature>
<dbReference type="Proteomes" id="UP000887540">
    <property type="component" value="Unplaced"/>
</dbReference>
<proteinExistence type="predicted"/>
<feature type="compositionally biased region" description="Acidic residues" evidence="1">
    <location>
        <begin position="998"/>
        <end position="1020"/>
    </location>
</feature>
<evidence type="ECO:0000256" key="1">
    <source>
        <dbReference type="SAM" id="MobiDB-lite"/>
    </source>
</evidence>
<sequence>MEESLDKVTAGLPGIITRVDGSRAYIWTLGYGAEELVTTNNFQLKPGDWVNFDLEKASRIVSNLERTDDLLPTSRRKNPSTPFVVETHINFPPKKLEQFKNVVWSVDFDTVACFIKTDELDGNPELVYKAKICRIPYEKQNTAKGLGTIWTLFRQNLVKADENEDNYQDCLNSAPWHVQNPSTSNNCDDKVTFTHAPLLTTTFRVPKEEKLVNLEEVEENPSSAVGTLPTSIAQANAQESSSQLFNIHSEKTKINEKPEFTSEPSTSNIDDRPFSSLTTNERLYTGIVIRSEKHYSVIWNKEDKHVFTAKPFEPGVWIEYNRVETFDPVENIYIEAYNVNEIDPPILSAQCGSTVKCQGTIVKVDRERKFKENDVAFYPAYNDNLGWVVMLKDPISETWTDKKDFQASFIYNISPTNSKLPWYLCSIDENNETCILPEIESDEVLSGFFNAKREIHPIPERLPARPPPEYHWFQDEHGFTNMLGVVLSYKFDRVKNQHISYIGTRVGSVLHYKHHPLGTWLFLDLNLEDGPKKSLIIKDFRRVTHAPVGTRVVVIDGKETVLILCYVKAKRLVYENETLGKVVDDDHLIQRHLDTPETHEYLVEVVWIHETQKRRNALYRVVKFHGTKEQRNGGFIDPEESCYPPEKPSESKSIAVLPNTMEKSSFSMNETVEESSMNGSSEPLGVSSSSTTNQFNNMRELEDDQLSSYSDTTPIQQQQGHFRHFDFAHASPEPQAQESPVIDHDDLQMEMDENYEDCIPNMQAIKSNSDLSLVVFRRKNFAFSYSKAFGLVIARRCFFDDNVLFDRIFKLGNWINAACYATTKAITLDQVKIETIILEPAVQTEKPLFHVLVQNDFLKVKATISCTPGSYKWINDHKFVSAYSKLGDILIPKSVFNGYDLHGKTIVSWVSFIQPREDDEHGHYWHIIHHGKIYQLDENGELQEIQGLSTPSDDEDLCGSEISSDLENSGVGNSPSTTRHHHVPLTYMQNKKANESPSFEEEEPIDSGETDSNFVDESEDQYFSPPESEVHKFINNDYHRFLYTNNGMGDEEDGYSEEEESIQIFDDYESDNGALLDPKKTTSENAVVSVWNATMLPQHDYSYANLSSLSSFSPDKESEADHEMEVSSTMTTESNPIDQLEPLMLQMKMELNNGAPTKLNLDWKKKTLQDLGIEKKLLEGKLSHRTTSYSYRSSSVDVTVPQLCSLRPHMNRENAGSLNGLSEDLESADVTSLFDPLYKKVNANNQLSKKAPKKSDPPNATVYSMSDTDIQNQITDFFGGVLPAENAPVLQPIPVQKEDEEPALIDFENDSYNPSSTILIEVTDSLNNYLDFNLNQIDLNSTTRVVELNEDVEAHENSHEVELSSIEDETTDGTLSLNEAITHISTNSHNNFNPANVDCESENAAAPPNVRRDVEMEVNESNPSQLYAEYMAFESLLVEPGTSNDNGIPFPEDYDFMSHEKSCSTCYYRLKKNQEWCSNSRKLEAPGRRMIRSSMNMKPKLRKNDKEFKVVGRGGLSGA</sequence>
<keyword evidence="2" id="KW-1185">Reference proteome</keyword>
<feature type="compositionally biased region" description="Polar residues" evidence="1">
    <location>
        <begin position="987"/>
        <end position="997"/>
    </location>
</feature>
<organism evidence="2 3">
    <name type="scientific">Acrobeloides nanus</name>
    <dbReference type="NCBI Taxonomy" id="290746"/>
    <lineage>
        <taxon>Eukaryota</taxon>
        <taxon>Metazoa</taxon>
        <taxon>Ecdysozoa</taxon>
        <taxon>Nematoda</taxon>
        <taxon>Chromadorea</taxon>
        <taxon>Rhabditida</taxon>
        <taxon>Tylenchina</taxon>
        <taxon>Cephalobomorpha</taxon>
        <taxon>Cephaloboidea</taxon>
        <taxon>Cephalobidae</taxon>
        <taxon>Acrobeloides</taxon>
    </lineage>
</organism>
<feature type="compositionally biased region" description="Polar residues" evidence="1">
    <location>
        <begin position="961"/>
        <end position="977"/>
    </location>
</feature>
<protein>
    <submittedName>
        <fullName evidence="3">Uncharacterized protein</fullName>
    </submittedName>
</protein>
<evidence type="ECO:0000313" key="2">
    <source>
        <dbReference type="Proteomes" id="UP000887540"/>
    </source>
</evidence>
<feature type="region of interest" description="Disordered" evidence="1">
    <location>
        <begin position="947"/>
        <end position="1029"/>
    </location>
</feature>
<feature type="compositionally biased region" description="Basic and acidic residues" evidence="1">
    <location>
        <begin position="1114"/>
        <end position="1125"/>
    </location>
</feature>
<name>A0A914DCC8_9BILA</name>
<reference evidence="3" key="1">
    <citation type="submission" date="2022-11" db="UniProtKB">
        <authorList>
            <consortium name="WormBaseParasite"/>
        </authorList>
    </citation>
    <scope>IDENTIFICATION</scope>
</reference>
<dbReference type="WBParaSite" id="ACRNAN_scaffold2323.g10210.t1">
    <property type="protein sequence ID" value="ACRNAN_scaffold2323.g10210.t1"/>
    <property type="gene ID" value="ACRNAN_scaffold2323.g10210"/>
</dbReference>
<evidence type="ECO:0000313" key="3">
    <source>
        <dbReference type="WBParaSite" id="ACRNAN_scaffold2323.g10210.t1"/>
    </source>
</evidence>
<accession>A0A914DCC8</accession>